<sequence length="1080" mass="114528">MGSYLSCPAVAALAHSPFADIIDSCDSLDSPSSFSSITMAFSGCSFVSTGGLFRRHLPLVSLKSHTSVVSSTSRTTLTQTFINPQETEPIAELRYSFPLYDGVSVVAFVCTINNDRVIRGRVKEKEAARRDYKDAVDRGETAGLLEQLPDASDVFTTTIGNVPAGAEIRVEITYLGELKHDAEADGMRFTIPTTIAPRYGSMSHDTQPLPFSAGWSRAGGIDITVDVEIPAVGSNHIKTIKSPSHPISVEMKAFGATGMSAATAELSIGALELDKDFVVIVVLAKPDAPVVVLEQHPSIAHQRALMATFVPRFNLPQIRPEIVFVCDRSGSMGMGKRIPNLIAALHVFLRSLPVGPKFNIVSFGSSHSFLFERSRSYSQSSLDEASRHVDTFDSGYGGTELLAPIDDVFKRRYADMELEIFVLTDGEVWNQSKLFDMVNSNIAKCQGAARLFTLGIGNDVSTALVEGLARAGRGFAQIVGDEEKLNSKVVRMLKASLSTHINDYSLEIQYAAKPKADTQPKPLDDFEMVEESDGEGVLIEKVLDALTLDVEKEQADAPTPDAAADKKPISLFDSSADPDADPDADGAPQGVGEAKYAHVPAVPIPKLLQAPFEIPPMYNFSRTSIYVLLGPSSCQRTPKAFVLRGTTASHEPVELSMPVQVLAQPGETVHQLAAKKAVQDLEEGRGWLAQAKDAADSRLLKEKHEGRFPDMVEREAVRLGVGFQVGGKWCSFVAVDDSTSEAEAPVPGQAMIAEQLVSVKHAKKASPPRRRVARQSVAQTGFSTALHSRVAESNQLIDRIGNKSDRADTGLRTNRRKLDTIPRDESNRGGLFGSASSSGFGQTSSFGQPSTASAPFGSGSPRGANLFGSSSPAPAPTAPPALALFGGQVPASPSFGQTCSFGQGKSSLFGQASPAPTPGGGSLFGAPSPAPLDPAACYEDFSIAAACPPPPAPAGSFGAPAPPPPPGAPLGFEGGSQPSGDVSTDPLPTIVKQQEFEGSWSWTPTLRTAMGLTEEAVLNGLPSDVAAGKVGATVCVVAFLRKKLAGSADEWEMLAEKAVAWLEDQGIAVEPLLAKAELLF</sequence>
<dbReference type="Pfam" id="PF08487">
    <property type="entry name" value="VIT"/>
    <property type="match status" value="1"/>
</dbReference>
<evidence type="ECO:0000313" key="6">
    <source>
        <dbReference type="Proteomes" id="UP000006039"/>
    </source>
</evidence>
<reference evidence="4" key="3">
    <citation type="submission" date="2010-09" db="EMBL/GenBank/DDBJ databases">
        <title>Annotation of Gaeumannomyces graminis var. tritici R3-111a-1.</title>
        <authorList>
            <consortium name="The Broad Institute Genome Sequencing Platform"/>
            <person name="Ma L.-J."/>
            <person name="Dead R."/>
            <person name="Young S.K."/>
            <person name="Zeng Q."/>
            <person name="Gargeya S."/>
            <person name="Fitzgerald M."/>
            <person name="Haas B."/>
            <person name="Abouelleil A."/>
            <person name="Alvarado L."/>
            <person name="Arachchi H.M."/>
            <person name="Berlin A."/>
            <person name="Brown A."/>
            <person name="Chapman S.B."/>
            <person name="Chen Z."/>
            <person name="Dunbar C."/>
            <person name="Freedman E."/>
            <person name="Gearin G."/>
            <person name="Gellesch M."/>
            <person name="Goldberg J."/>
            <person name="Griggs A."/>
            <person name="Gujja S."/>
            <person name="Heiman D."/>
            <person name="Howarth C."/>
            <person name="Larson L."/>
            <person name="Lui A."/>
            <person name="MacDonald P.J.P."/>
            <person name="Mehta T."/>
            <person name="Montmayeur A."/>
            <person name="Murphy C."/>
            <person name="Neiman D."/>
            <person name="Pearson M."/>
            <person name="Priest M."/>
            <person name="Roberts A."/>
            <person name="Saif S."/>
            <person name="Shea T."/>
            <person name="Shenoy N."/>
            <person name="Sisk P."/>
            <person name="Stolte C."/>
            <person name="Sykes S."/>
            <person name="Yandava C."/>
            <person name="Wortman J."/>
            <person name="Nusbaum C."/>
            <person name="Birren B."/>
        </authorList>
    </citation>
    <scope>NUCLEOTIDE SEQUENCE</scope>
    <source>
        <strain evidence="4">R3-111a-1</strain>
    </source>
</reference>
<dbReference type="EMBL" id="GL385396">
    <property type="protein sequence ID" value="EJT79977.1"/>
    <property type="molecule type" value="Genomic_DNA"/>
</dbReference>
<dbReference type="Gene3D" id="3.40.50.410">
    <property type="entry name" value="von Willebrand factor, type A domain"/>
    <property type="match status" value="1"/>
</dbReference>
<evidence type="ECO:0000256" key="1">
    <source>
        <dbReference type="SAM" id="MobiDB-lite"/>
    </source>
</evidence>
<dbReference type="SMART" id="SM00609">
    <property type="entry name" value="VIT"/>
    <property type="match status" value="1"/>
</dbReference>
<dbReference type="eggNOG" id="ENOG502QRPK">
    <property type="taxonomic scope" value="Eukaryota"/>
</dbReference>
<dbReference type="RefSeq" id="XP_009221122.1">
    <property type="nucleotide sequence ID" value="XM_009222858.1"/>
</dbReference>
<reference evidence="6" key="1">
    <citation type="submission" date="2010-07" db="EMBL/GenBank/DDBJ databases">
        <title>The genome sequence of Gaeumannomyces graminis var. tritici strain R3-111a-1.</title>
        <authorList>
            <consortium name="The Broad Institute Genome Sequencing Platform"/>
            <person name="Ma L.-J."/>
            <person name="Dead R."/>
            <person name="Young S."/>
            <person name="Zeng Q."/>
            <person name="Koehrsen M."/>
            <person name="Alvarado L."/>
            <person name="Berlin A."/>
            <person name="Chapman S.B."/>
            <person name="Chen Z."/>
            <person name="Freedman E."/>
            <person name="Gellesch M."/>
            <person name="Goldberg J."/>
            <person name="Griggs A."/>
            <person name="Gujja S."/>
            <person name="Heilman E.R."/>
            <person name="Heiman D."/>
            <person name="Hepburn T."/>
            <person name="Howarth C."/>
            <person name="Jen D."/>
            <person name="Larson L."/>
            <person name="Mehta T."/>
            <person name="Neiman D."/>
            <person name="Pearson M."/>
            <person name="Roberts A."/>
            <person name="Saif S."/>
            <person name="Shea T."/>
            <person name="Shenoy N."/>
            <person name="Sisk P."/>
            <person name="Stolte C."/>
            <person name="Sykes S."/>
            <person name="Walk T."/>
            <person name="White J."/>
            <person name="Yandava C."/>
            <person name="Haas B."/>
            <person name="Nusbaum C."/>
            <person name="Birren B."/>
        </authorList>
    </citation>
    <scope>NUCLEOTIDE SEQUENCE [LARGE SCALE GENOMIC DNA]</scope>
    <source>
        <strain evidence="6">R3-111a-1</strain>
    </source>
</reference>
<dbReference type="PROSITE" id="PS51468">
    <property type="entry name" value="VIT"/>
    <property type="match status" value="1"/>
</dbReference>
<keyword evidence="6" id="KW-1185">Reference proteome</keyword>
<dbReference type="PANTHER" id="PTHR45737:SF6">
    <property type="entry name" value="VON WILLEBRAND FACTOR A DOMAIN-CONTAINING PROTEIN 5A"/>
    <property type="match status" value="1"/>
</dbReference>
<dbReference type="OrthoDB" id="1729737at2759"/>
<gene>
    <name evidence="5" type="primary">20345517</name>
    <name evidence="4" type="ORF">GGTG_05059</name>
</gene>
<feature type="region of interest" description="Disordered" evidence="1">
    <location>
        <begin position="954"/>
        <end position="982"/>
    </location>
</feature>
<feature type="domain" description="VIT" evidence="3">
    <location>
        <begin position="43"/>
        <end position="176"/>
    </location>
</feature>
<dbReference type="PROSITE" id="PS50234">
    <property type="entry name" value="VWFA"/>
    <property type="match status" value="1"/>
</dbReference>
<evidence type="ECO:0000313" key="5">
    <source>
        <dbReference type="EnsemblFungi" id="EJT79977"/>
    </source>
</evidence>
<evidence type="ECO:0000259" key="2">
    <source>
        <dbReference type="PROSITE" id="PS50234"/>
    </source>
</evidence>
<accession>J3NUV3</accession>
<reference evidence="4" key="2">
    <citation type="submission" date="2010-07" db="EMBL/GenBank/DDBJ databases">
        <authorList>
            <consortium name="The Broad Institute Genome Sequencing Platform"/>
            <consortium name="Broad Institute Genome Sequencing Center for Infectious Disease"/>
            <person name="Ma L.-J."/>
            <person name="Dead R."/>
            <person name="Young S."/>
            <person name="Zeng Q."/>
            <person name="Koehrsen M."/>
            <person name="Alvarado L."/>
            <person name="Berlin A."/>
            <person name="Chapman S.B."/>
            <person name="Chen Z."/>
            <person name="Freedman E."/>
            <person name="Gellesch M."/>
            <person name="Goldberg J."/>
            <person name="Griggs A."/>
            <person name="Gujja S."/>
            <person name="Heilman E.R."/>
            <person name="Heiman D."/>
            <person name="Hepburn T."/>
            <person name="Howarth C."/>
            <person name="Jen D."/>
            <person name="Larson L."/>
            <person name="Mehta T."/>
            <person name="Neiman D."/>
            <person name="Pearson M."/>
            <person name="Roberts A."/>
            <person name="Saif S."/>
            <person name="Shea T."/>
            <person name="Shenoy N."/>
            <person name="Sisk P."/>
            <person name="Stolte C."/>
            <person name="Sykes S."/>
            <person name="Walk T."/>
            <person name="White J."/>
            <person name="Yandava C."/>
            <person name="Haas B."/>
            <person name="Nusbaum C."/>
            <person name="Birren B."/>
        </authorList>
    </citation>
    <scope>NUCLEOTIDE SEQUENCE</scope>
    <source>
        <strain evidence="4">R3-111a-1</strain>
    </source>
</reference>
<organism evidence="4">
    <name type="scientific">Gaeumannomyces tritici (strain R3-111a-1)</name>
    <name type="common">Wheat and barley take-all root rot fungus</name>
    <name type="synonym">Gaeumannomyces graminis var. tritici</name>
    <dbReference type="NCBI Taxonomy" id="644352"/>
    <lineage>
        <taxon>Eukaryota</taxon>
        <taxon>Fungi</taxon>
        <taxon>Dikarya</taxon>
        <taxon>Ascomycota</taxon>
        <taxon>Pezizomycotina</taxon>
        <taxon>Sordariomycetes</taxon>
        <taxon>Sordariomycetidae</taxon>
        <taxon>Magnaporthales</taxon>
        <taxon>Magnaporthaceae</taxon>
        <taxon>Gaeumannomyces</taxon>
    </lineage>
</organism>
<dbReference type="InterPro" id="IPR013694">
    <property type="entry name" value="VIT"/>
</dbReference>
<proteinExistence type="predicted"/>
<dbReference type="VEuPathDB" id="FungiDB:GGTG_05059"/>
<dbReference type="SUPFAM" id="SSF53300">
    <property type="entry name" value="vWA-like"/>
    <property type="match status" value="1"/>
</dbReference>
<name>J3NUV3_GAET3</name>
<reference evidence="5" key="4">
    <citation type="journal article" date="2015" name="G3 (Bethesda)">
        <title>Genome sequences of three phytopathogenic species of the Magnaporthaceae family of fungi.</title>
        <authorList>
            <person name="Okagaki L.H."/>
            <person name="Nunes C.C."/>
            <person name="Sailsbery J."/>
            <person name="Clay B."/>
            <person name="Brown D."/>
            <person name="John T."/>
            <person name="Oh Y."/>
            <person name="Young N."/>
            <person name="Fitzgerald M."/>
            <person name="Haas B.J."/>
            <person name="Zeng Q."/>
            <person name="Young S."/>
            <person name="Adiconis X."/>
            <person name="Fan L."/>
            <person name="Levin J.Z."/>
            <person name="Mitchell T.K."/>
            <person name="Okubara P.A."/>
            <person name="Farman M.L."/>
            <person name="Kohn L.M."/>
            <person name="Birren B."/>
            <person name="Ma L.-J."/>
            <person name="Dean R.A."/>
        </authorList>
    </citation>
    <scope>NUCLEOTIDE SEQUENCE</scope>
    <source>
        <strain evidence="5">R3-111a-1</strain>
    </source>
</reference>
<dbReference type="SMART" id="SM00327">
    <property type="entry name" value="VWA"/>
    <property type="match status" value="1"/>
</dbReference>
<protein>
    <recommendedName>
        <fullName evidence="7">von Willebrand domain-containing protein</fullName>
    </recommendedName>
</protein>
<dbReference type="Proteomes" id="UP000006039">
    <property type="component" value="Unassembled WGS sequence"/>
</dbReference>
<feature type="compositionally biased region" description="Basic and acidic residues" evidence="1">
    <location>
        <begin position="816"/>
        <end position="827"/>
    </location>
</feature>
<reference evidence="5" key="5">
    <citation type="submission" date="2018-04" db="UniProtKB">
        <authorList>
            <consortium name="EnsemblFungi"/>
        </authorList>
    </citation>
    <scope>IDENTIFICATION</scope>
    <source>
        <strain evidence="5">R3-111a-1</strain>
    </source>
</reference>
<dbReference type="AlphaFoldDB" id="J3NUV3"/>
<dbReference type="STRING" id="644352.J3NUV3"/>
<evidence type="ECO:0008006" key="7">
    <source>
        <dbReference type="Google" id="ProtNLM"/>
    </source>
</evidence>
<dbReference type="EnsemblFungi" id="EJT79977">
    <property type="protein sequence ID" value="EJT79977"/>
    <property type="gene ID" value="GGTG_05059"/>
</dbReference>
<feature type="domain" description="VWFA" evidence="2">
    <location>
        <begin position="321"/>
        <end position="493"/>
    </location>
</feature>
<dbReference type="HOGENOM" id="CLU_003826_2_0_1"/>
<evidence type="ECO:0000259" key="3">
    <source>
        <dbReference type="PROSITE" id="PS51468"/>
    </source>
</evidence>
<feature type="region of interest" description="Disordered" evidence="1">
    <location>
        <begin position="553"/>
        <end position="590"/>
    </location>
</feature>
<dbReference type="PANTHER" id="PTHR45737">
    <property type="entry name" value="VON WILLEBRAND FACTOR A DOMAIN-CONTAINING PROTEIN 5A"/>
    <property type="match status" value="1"/>
</dbReference>
<dbReference type="InterPro" id="IPR036465">
    <property type="entry name" value="vWFA_dom_sf"/>
</dbReference>
<feature type="compositionally biased region" description="Low complexity" evidence="1">
    <location>
        <begin position="833"/>
        <end position="847"/>
    </location>
</feature>
<feature type="region of interest" description="Disordered" evidence="1">
    <location>
        <begin position="804"/>
        <end position="881"/>
    </location>
</feature>
<dbReference type="InterPro" id="IPR002035">
    <property type="entry name" value="VWF_A"/>
</dbReference>
<dbReference type="Pfam" id="PF13768">
    <property type="entry name" value="VWA_3"/>
    <property type="match status" value="1"/>
</dbReference>
<evidence type="ECO:0000313" key="4">
    <source>
        <dbReference type="EMBL" id="EJT79977.1"/>
    </source>
</evidence>
<dbReference type="GeneID" id="20345517"/>